<dbReference type="RefSeq" id="XP_007328225.1">
    <property type="nucleotide sequence ID" value="XM_007328163.1"/>
</dbReference>
<dbReference type="InterPro" id="IPR032675">
    <property type="entry name" value="LRR_dom_sf"/>
</dbReference>
<dbReference type="KEGG" id="abp:AGABI1DRAFT105564"/>
<evidence type="ECO:0000313" key="1">
    <source>
        <dbReference type="EMBL" id="EKM80554.1"/>
    </source>
</evidence>
<keyword evidence="2" id="KW-1185">Reference proteome</keyword>
<dbReference type="Gene3D" id="3.80.10.10">
    <property type="entry name" value="Ribonuclease Inhibitor"/>
    <property type="match status" value="1"/>
</dbReference>
<gene>
    <name evidence="1" type="ORF">AGABI1DRAFT_105564</name>
</gene>
<dbReference type="HOGENOM" id="CLU_303635_0_0_1"/>
<dbReference type="OrthoDB" id="2882671at2759"/>
<dbReference type="SUPFAM" id="SSF52047">
    <property type="entry name" value="RNI-like"/>
    <property type="match status" value="1"/>
</dbReference>
<evidence type="ECO:0000313" key="2">
    <source>
        <dbReference type="Proteomes" id="UP000008493"/>
    </source>
</evidence>
<name>K5W182_AGABU</name>
<protein>
    <recommendedName>
        <fullName evidence="3">F-box domain-containing protein</fullName>
    </recommendedName>
</protein>
<reference evidence="2" key="1">
    <citation type="journal article" date="2012" name="Proc. Natl. Acad. Sci. U.S.A.">
        <title>Genome sequence of the button mushroom Agaricus bisporus reveals mechanisms governing adaptation to a humic-rich ecological niche.</title>
        <authorList>
            <person name="Morin E."/>
            <person name="Kohler A."/>
            <person name="Baker A.R."/>
            <person name="Foulongne-Oriol M."/>
            <person name="Lombard V."/>
            <person name="Nagy L.G."/>
            <person name="Ohm R.A."/>
            <person name="Patyshakuliyeva A."/>
            <person name="Brun A."/>
            <person name="Aerts A.L."/>
            <person name="Bailey A.M."/>
            <person name="Billette C."/>
            <person name="Coutinho P.M."/>
            <person name="Deakin G."/>
            <person name="Doddapaneni H."/>
            <person name="Floudas D."/>
            <person name="Grimwood J."/>
            <person name="Hilden K."/>
            <person name="Kuees U."/>
            <person name="LaButti K.M."/>
            <person name="Lapidus A."/>
            <person name="Lindquist E.A."/>
            <person name="Lucas S.M."/>
            <person name="Murat C."/>
            <person name="Riley R.W."/>
            <person name="Salamov A.A."/>
            <person name="Schmutz J."/>
            <person name="Subramanian V."/>
            <person name="Woesten H.A.B."/>
            <person name="Xu J."/>
            <person name="Eastwood D.C."/>
            <person name="Foster G.D."/>
            <person name="Sonnenberg A.S."/>
            <person name="Cullen D."/>
            <person name="de Vries R.P."/>
            <person name="Lundell T."/>
            <person name="Hibbett D.S."/>
            <person name="Henrissat B."/>
            <person name="Burton K.S."/>
            <person name="Kerrigan R.W."/>
            <person name="Challen M.P."/>
            <person name="Grigoriev I.V."/>
            <person name="Martin F."/>
        </authorList>
    </citation>
    <scope>NUCLEOTIDE SEQUENCE [LARGE SCALE GENOMIC DNA]</scope>
    <source>
        <strain evidence="2">JB137-S8 / ATCC MYA-4627 / FGSC 10392</strain>
    </source>
</reference>
<evidence type="ECO:0008006" key="3">
    <source>
        <dbReference type="Google" id="ProtNLM"/>
    </source>
</evidence>
<dbReference type="InParanoid" id="K5W182"/>
<accession>K5W182</accession>
<dbReference type="EMBL" id="JH971388">
    <property type="protein sequence ID" value="EKM80554.1"/>
    <property type="molecule type" value="Genomic_DNA"/>
</dbReference>
<dbReference type="Proteomes" id="UP000008493">
    <property type="component" value="Unassembled WGS sequence"/>
</dbReference>
<dbReference type="GeneID" id="18822176"/>
<organism evidence="1 2">
    <name type="scientific">Agaricus bisporus var. burnettii (strain JB137-S8 / ATCC MYA-4627 / FGSC 10392)</name>
    <name type="common">White button mushroom</name>
    <dbReference type="NCBI Taxonomy" id="597362"/>
    <lineage>
        <taxon>Eukaryota</taxon>
        <taxon>Fungi</taxon>
        <taxon>Dikarya</taxon>
        <taxon>Basidiomycota</taxon>
        <taxon>Agaricomycotina</taxon>
        <taxon>Agaricomycetes</taxon>
        <taxon>Agaricomycetidae</taxon>
        <taxon>Agaricales</taxon>
        <taxon>Agaricineae</taxon>
        <taxon>Agaricaceae</taxon>
        <taxon>Agaricus</taxon>
    </lineage>
</organism>
<dbReference type="AlphaFoldDB" id="K5W182"/>
<sequence>MQLEPQTSVVEIDTNQSYRRRDDLLRQRNFLESPICRLPAELFSRIVWFSIASIRRERNDLPSTILRTKDLFLLGSVCSHWYYATRSDTQFWNTFAIHDMEGPGADSDTMITSMPDYMSLLRHYYKHVDTAGLSVWIYNFNVEYGLEMIDPIIRVILEENPGKLKSFHVWDDCPQDSTGETQAECICPSIFDYAQRDVEFTKLVELEFNWSCELPTSSHVLFRNSPLLRTLSLDILGESLTQTRLEFPWKHITTIKLRHTDPEHTLKLLSLHPHFNDFSFHLTGYYGEDTEEKTWLPPSQALFNMQSTTKLQWTSHCLDPNGRDPWCIQLFTHFRFPNLRHLDWRAVAPSDNPSTRNFFASMQRLERLRFYSSARSCISQYFDVFENLKTLDVNLGWEADFDRQMVKKLILTSGNGNLFPRLRVLYITSYSNDISCSALIAILYSRRYGPIPWTSLEVDLDSLTLPPRVDSSAELEHHGHLHEFSCQTPRGFAKLDSNPHYGALVLLPVNIHYKYTYSSYNLRHKAVLLTAGGAPNLLRGCYEPSLRTHNLADSARNKPRTMQLESRAAMLDADGPGQSHARRADLLHRRNFLQSPICRLPAEVFSRIISVSIIPIQYNQQNQPITIPTTKDLFRLGSVCSHWYHATRSDTQFWGTFALCDIDVTDESVPDYASLLRYYYKHDSLVGHTETQYDVSLESHYHNENLPHKSRICSPVLSSHPHFTDFSFEQSFDYFKGSRTWFPKPHVLFDMQLTTKFGWRNSCRDESSRYDPWNTQLLFAHFRFPNLRQLDWCAPAPSNNPSTREFFASMQQLERLGFHPSARSSISQYFDIFKNLKTLDIKLGQEADFDRQWVKKLIITPGNGNLFPYLQVLNVTSCSDPPCSALIAVLYSRICGPIPLTSLEVDLDSLTLPPYVGSSDQLQHRGRLVEFSFENTAPERISEINWASSPHYGALRNLISKAKEVYGGLKFPGIKLVFEN</sequence>
<proteinExistence type="predicted"/>